<dbReference type="OMA" id="THSQSHW"/>
<feature type="compositionally biased region" description="Polar residues" evidence="1">
    <location>
        <begin position="136"/>
        <end position="153"/>
    </location>
</feature>
<proteinExistence type="predicted"/>
<dbReference type="RefSeq" id="XP_013337022.1">
    <property type="nucleotide sequence ID" value="XM_013481568.1"/>
</dbReference>
<dbReference type="GeneID" id="25336987"/>
<evidence type="ECO:0000256" key="1">
    <source>
        <dbReference type="SAM" id="MobiDB-lite"/>
    </source>
</evidence>
<dbReference type="AlphaFoldDB" id="U6M828"/>
<dbReference type="OrthoDB" id="348014at2759"/>
<keyword evidence="4" id="KW-1185">Reference proteome</keyword>
<keyword evidence="2" id="KW-1133">Transmembrane helix</keyword>
<dbReference type="VEuPathDB" id="ToxoDB:EMWEY_00030010"/>
<organism evidence="3 4">
    <name type="scientific">Eimeria maxima</name>
    <name type="common">Coccidian parasite</name>
    <dbReference type="NCBI Taxonomy" id="5804"/>
    <lineage>
        <taxon>Eukaryota</taxon>
        <taxon>Sar</taxon>
        <taxon>Alveolata</taxon>
        <taxon>Apicomplexa</taxon>
        <taxon>Conoidasida</taxon>
        <taxon>Coccidia</taxon>
        <taxon>Eucoccidiorida</taxon>
        <taxon>Eimeriorina</taxon>
        <taxon>Eimeriidae</taxon>
        <taxon>Eimeria</taxon>
    </lineage>
</organism>
<reference evidence="3" key="2">
    <citation type="submission" date="2013-10" db="EMBL/GenBank/DDBJ databases">
        <authorList>
            <person name="Aslett M."/>
        </authorList>
    </citation>
    <scope>NUCLEOTIDE SEQUENCE [LARGE SCALE GENOMIC DNA]</scope>
    <source>
        <strain evidence="3">Weybridge</strain>
    </source>
</reference>
<feature type="transmembrane region" description="Helical" evidence="2">
    <location>
        <begin position="52"/>
        <end position="73"/>
    </location>
</feature>
<sequence>MGTLARPPRGHPFSSVGSIDGGIISDLERTTTSKGDNGAVRVKRPVHVKQSISFPQSLVSATLISLVIVYFLLRCFRWTEARYRVAPLTRELAAGGRGKTCYGYAEDGESENDWLRDDSLTVGLEGTAGEQPAEHGSTQRSAWQTRDTRQWPTTPTPIALGRQAAIYGLASGLEPGAAAPALEFRSFFSQDADRVGFPQLQGVPGSEPGKLVGVHVEGTIDGRGHDGRLKKDFGVKLPEKETYDMWEQRNLPAYAEEQVVRLFQRMIESTSLCRPLLKTTTQRQRLHLVRELVRLLTLELGAFSLLPEKLQHWREDLAKALLQLSQEALQRSGGARDADEDRRNLEELIAIIKQLSRPRPHTENIMARSYRPKMLCLLRTGSEIFDLCNSALEELSTFQGKPPPELVSKHTRLIWKLFDVHASYVSRDLTLRWYILDCQKSTQTRPVLCGRHMNKIDDGALPSIESVVDEIHRAARSAQGLLPSQLHETNTHQGVTQPLAANWEMATPVEPSGAERRHTLQQEGFIPSSQPSWISAGMGLQNVQAETVGATSPHRSLVLSKNDSFSGSAFPHQPGYAANGLQPSPSHFPLPLLGSSMASTSGLPRGFQLTHSQSHWGTADAGVPGRFSGEHGGVGAVPLPYPAPRQEAMTPRHPHPQHSRPEIVGTTGPRGAHIYLHNVQAETVDVSASRRSLVLSKNDSFSGSAFPHQPGYAASGLQPSPSHFPLPLLGSSMASTNGLPRGFQLTHSQSHWGTADAGVPGRFSGEHDGVSAVPLPYSAPRQEAMTPRHSHPQHSRPIIGTTGPRGTPIHLSHRHHSNSDRRIVHPVGGLPTVAEPIGQAPGGLSAGSYEAVRGNTQQERLEENELEEGLLADLLRGGLKIEDIFPSVKVEEPPHK</sequence>
<dbReference type="Proteomes" id="UP000030763">
    <property type="component" value="Unassembled WGS sequence"/>
</dbReference>
<evidence type="ECO:0000256" key="2">
    <source>
        <dbReference type="SAM" id="Phobius"/>
    </source>
</evidence>
<name>U6M828_EIMMA</name>
<keyword evidence="2" id="KW-0812">Transmembrane</keyword>
<accession>U6M828</accession>
<feature type="region of interest" description="Disordered" evidence="1">
    <location>
        <begin position="126"/>
        <end position="155"/>
    </location>
</feature>
<evidence type="ECO:0000313" key="4">
    <source>
        <dbReference type="Proteomes" id="UP000030763"/>
    </source>
</evidence>
<dbReference type="EMBL" id="HG721838">
    <property type="protein sequence ID" value="CDJ60372.1"/>
    <property type="molecule type" value="Genomic_DNA"/>
</dbReference>
<gene>
    <name evidence="3" type="ORF">EMWEY_00030010</name>
</gene>
<protein>
    <submittedName>
        <fullName evidence="3">Uncharacterized protein</fullName>
    </submittedName>
</protein>
<reference evidence="3" key="1">
    <citation type="submission" date="2013-10" db="EMBL/GenBank/DDBJ databases">
        <title>Genomic analysis of the causative agents of coccidiosis in chickens.</title>
        <authorList>
            <person name="Reid A.J."/>
            <person name="Blake D."/>
            <person name="Billington K."/>
            <person name="Browne H."/>
            <person name="Dunn M."/>
            <person name="Hung S."/>
            <person name="Kawahara F."/>
            <person name="Miranda-Saavedra D."/>
            <person name="Mourier T."/>
            <person name="Nagra H."/>
            <person name="Otto T.D."/>
            <person name="Rawlings N."/>
            <person name="Sanchez A."/>
            <person name="Sanders M."/>
            <person name="Subramaniam C."/>
            <person name="Tay Y."/>
            <person name="Dear P."/>
            <person name="Doerig C."/>
            <person name="Gruber A."/>
            <person name="Parkinson J."/>
            <person name="Shirley M."/>
            <person name="Wan K.L."/>
            <person name="Berriman M."/>
            <person name="Tomley F."/>
            <person name="Pain A."/>
        </authorList>
    </citation>
    <scope>NUCLEOTIDE SEQUENCE [LARGE SCALE GENOMIC DNA]</scope>
    <source>
        <strain evidence="3">Weybridge</strain>
    </source>
</reference>
<evidence type="ECO:0000313" key="3">
    <source>
        <dbReference type="EMBL" id="CDJ60372.1"/>
    </source>
</evidence>
<keyword evidence="2" id="KW-0472">Membrane</keyword>